<dbReference type="NCBIfam" id="TIGR04183">
    <property type="entry name" value="Por_Secre_tail"/>
    <property type="match status" value="1"/>
</dbReference>
<dbReference type="NCBIfam" id="NF012211">
    <property type="entry name" value="tand_rpt_95"/>
    <property type="match status" value="2"/>
</dbReference>
<evidence type="ECO:0000256" key="1">
    <source>
        <dbReference type="ARBA" id="ARBA00022729"/>
    </source>
</evidence>
<evidence type="ECO:0000313" key="4">
    <source>
        <dbReference type="Proteomes" id="UP001158050"/>
    </source>
</evidence>
<evidence type="ECO:0008006" key="5">
    <source>
        <dbReference type="Google" id="ProtNLM"/>
    </source>
</evidence>
<dbReference type="InterPro" id="IPR026444">
    <property type="entry name" value="Secre_tail"/>
</dbReference>
<comment type="caution">
    <text evidence="3">The sequence shown here is derived from an EMBL/GenBank/DDBJ whole genome shotgun (WGS) entry which is preliminary data.</text>
</comment>
<reference evidence="3 4" key="1">
    <citation type="submission" date="2017-05" db="EMBL/GenBank/DDBJ databases">
        <authorList>
            <person name="Varghese N."/>
            <person name="Submissions S."/>
        </authorList>
    </citation>
    <scope>NUCLEOTIDE SEQUENCE [LARGE SCALE GENOMIC DNA]</scope>
    <source>
        <strain evidence="3 4">DSM 18015</strain>
    </source>
</reference>
<keyword evidence="1 2" id="KW-0732">Signal</keyword>
<dbReference type="Gene3D" id="2.60.40.3440">
    <property type="match status" value="3"/>
</dbReference>
<feature type="chain" id="PRO_5045109596" description="Por secretion system C-terminal sorting domain-containing protein" evidence="2">
    <location>
        <begin position="20"/>
        <end position="1462"/>
    </location>
</feature>
<keyword evidence="4" id="KW-1185">Reference proteome</keyword>
<dbReference type="Gene3D" id="2.60.40.2810">
    <property type="match status" value="1"/>
</dbReference>
<dbReference type="RefSeq" id="WP_283415387.1">
    <property type="nucleotide sequence ID" value="NZ_FXUO01000001.1"/>
</dbReference>
<evidence type="ECO:0000313" key="3">
    <source>
        <dbReference type="EMBL" id="SMP88525.1"/>
    </source>
</evidence>
<dbReference type="Pfam" id="PF17963">
    <property type="entry name" value="Big_9"/>
    <property type="match status" value="4"/>
</dbReference>
<sequence length="1462" mass="160253">MKKNYFLFFAILFANLFFGQSDLVKWGLTSNGNVTYSNSRVTATAITTSQNPISYSSQGMTVTGWNNSSVEHYRYFGFSVSSSNGNQVKISNLAFEQDKTNPGPTHYTIRYYVAPNNNAIDDYTYMYNVGSTILVNNESINANAAKNIPLNITLSGTQTLVIRFYSSGNNWNGGWIIKANTLKLTETQATVPVANNDSYSVYKNSTTNLNILSNDTSGSAISGITITQQPAHGTLTVNGTTDVTYTPTSGYEGADTFKYKAVNTTGSSNEATVSLNVIAAVPVANNDSYNVYNFTDTNLNILSNDTSTLAITGITITQQPSHGTVTVNGTSNVAYKSVAGYVGADSFKYQVSNITGPSNEASVSISVAQDPNTAVPVANNDSYTVYKNNNSNFNVLSNDTSVLTITGVTITQQPAHGTLTVNGTTNITYKPETGYGGADTFKYKAVNATGPSNEATVSINVVDNVNSVLARWNKSDFSPNRYNDNITVGNMTSTANLSYVQYISASGYNAFHTTGWPDKNVETIDKSKYIQFTISPKNGYKLYLSDFSFLCRMESGDARIKIDYSLNSNFTTAYNVLPETTITNSISTISVTNFSRPIATDGQIVYLRIYVYNTWNAFQILLNDGGANGPAFSGYTEFSSTAPIAYNDTVSNIVNNDIDINVLINDDYSNKINSLTYTQPSHGTTSLNADKTINYIPAKDYVGTDSFSYYITNEYGVSNTATVSINNVPNATSPLIRWDQNNFTATTFQSFINSTTMTTAGGVTVNVGGETNPKAYYLVSQNNGTGSPINTSKYTQFILDNISPNKTIEPKTFSYIAKGTDGAIYELRYSKNADFSDYTVMGTGTVTNNYTLKTLNFSNTLKVGPGEKVYVRLYLYNTDYVQYVFQYLPGGSGPEIDGIFYNYVFASNDTTWLNAANPHWNNGIPTATKNAIIETSYDTATYGNFESNNLTINPGGTLTVNAGGYITINGQIANKNTATGSFVIEHNANLLQKNNAQNTGNVTVKKSAIIPKMGYNYWSSPVIGQNLYQFSEGYNQATTTGTGTPWNRFYVYNEANDYFVTTIANEITLNSSSVFQPARGYAIRGKNSFPETVTTTSATSQFEFVGIPQNGDVTSYNLKWTSAVRGYNLVGNPYPSNISFSDFYAENSSKIYGVAYFWTNNDGQVTSQQSSGYSGNNYAIATAVGGTSATYFGYNNRKPNGNISVGQGFIIQTKQAGKNQPLVFKNSMRNSDAANYYNKTSSQKNRFWLEFKSPTNVNNEILIGYVPNATNGFDNDYDADLLAIGSDSFWNVLDNHKLAIQAKDENFSEEDIIKLGFKSSTSGNYTISLTDKDGIFKTSQAIYLKDKYLNKVINITDNAYTFYTSSGQYEDRFEVIYKSLETLGIDNILKNGIIISKDSQNFVIKSDDNIDEVSLYDSVGRLLYNTKNAKKEVLINKTNLTEGMYIIKVNSRNTTMTKKVLK</sequence>
<name>A0ABY1R0A5_9FLAO</name>
<protein>
    <recommendedName>
        <fullName evidence="5">Por secretion system C-terminal sorting domain-containing protein</fullName>
    </recommendedName>
</protein>
<accession>A0ABY1R0A5</accession>
<gene>
    <name evidence="3" type="ORF">SAMN05421679_101510</name>
</gene>
<proteinExistence type="predicted"/>
<dbReference type="EMBL" id="FXUO01000001">
    <property type="protein sequence ID" value="SMP88525.1"/>
    <property type="molecule type" value="Genomic_DNA"/>
</dbReference>
<organism evidence="3 4">
    <name type="scientific">Epilithonimonas pallida</name>
    <dbReference type="NCBI Taxonomy" id="373671"/>
    <lineage>
        <taxon>Bacteria</taxon>
        <taxon>Pseudomonadati</taxon>
        <taxon>Bacteroidota</taxon>
        <taxon>Flavobacteriia</taxon>
        <taxon>Flavobacteriales</taxon>
        <taxon>Weeksellaceae</taxon>
        <taxon>Chryseobacterium group</taxon>
        <taxon>Epilithonimonas</taxon>
    </lineage>
</organism>
<dbReference type="Proteomes" id="UP001158050">
    <property type="component" value="Unassembled WGS sequence"/>
</dbReference>
<feature type="signal peptide" evidence="2">
    <location>
        <begin position="1"/>
        <end position="19"/>
    </location>
</feature>
<evidence type="ECO:0000256" key="2">
    <source>
        <dbReference type="SAM" id="SignalP"/>
    </source>
</evidence>